<keyword evidence="6" id="KW-1185">Reference proteome</keyword>
<evidence type="ECO:0000256" key="3">
    <source>
        <dbReference type="ARBA" id="ARBA00022801"/>
    </source>
</evidence>
<evidence type="ECO:0000313" key="6">
    <source>
        <dbReference type="Proteomes" id="UP000502996"/>
    </source>
</evidence>
<name>A0A6G6WDH1_9ACTN</name>
<dbReference type="AlphaFoldDB" id="A0A6G6WDH1"/>
<accession>A0A6G6WDH1</accession>
<dbReference type="SUPFAM" id="SSF52317">
    <property type="entry name" value="Class I glutamine amidotransferase-like"/>
    <property type="match status" value="1"/>
</dbReference>
<dbReference type="GO" id="GO:0008236">
    <property type="term" value="F:serine-type peptidase activity"/>
    <property type="evidence" value="ECO:0007669"/>
    <property type="project" value="UniProtKB-KW"/>
</dbReference>
<dbReference type="EMBL" id="CP049257">
    <property type="protein sequence ID" value="QIG43090.1"/>
    <property type="molecule type" value="Genomic_DNA"/>
</dbReference>
<dbReference type="GO" id="GO:0006508">
    <property type="term" value="P:proteolysis"/>
    <property type="evidence" value="ECO:0007669"/>
    <property type="project" value="UniProtKB-KW"/>
</dbReference>
<keyword evidence="5" id="KW-0315">Glutamine amidotransferase</keyword>
<sequence length="224" mass="23765">MKLLLTSGGVTNPSIEAALVDLLGRPIAECDALCVPTAQYAHPWVGPGVKPWGFISGTEPHAMTALGWRSVGVLELTALPSIPRELWEPTVREADVLLAAGGDAAYLAHWMRESGLADLLPELDAVWVGLSAGSMVMTPRVGADFVQWEPLIGDDRQLGLVDFCLCPHLAADGEPGNSMAECEAWAAGIGHPAYIVDDQTALVVTDAGVEVVSEGRWRYVEPAS</sequence>
<evidence type="ECO:0000313" key="5">
    <source>
        <dbReference type="EMBL" id="QIG43090.1"/>
    </source>
</evidence>
<proteinExistence type="inferred from homology"/>
<dbReference type="Pfam" id="PF03575">
    <property type="entry name" value="Peptidase_S51"/>
    <property type="match status" value="1"/>
</dbReference>
<organism evidence="5 6">
    <name type="scientific">Nocardioides anomalus</name>
    <dbReference type="NCBI Taxonomy" id="2712223"/>
    <lineage>
        <taxon>Bacteria</taxon>
        <taxon>Bacillati</taxon>
        <taxon>Actinomycetota</taxon>
        <taxon>Actinomycetes</taxon>
        <taxon>Propionibacteriales</taxon>
        <taxon>Nocardioidaceae</taxon>
        <taxon>Nocardioides</taxon>
    </lineage>
</organism>
<dbReference type="RefSeq" id="WP_165231922.1">
    <property type="nucleotide sequence ID" value="NZ_CP049257.1"/>
</dbReference>
<evidence type="ECO:0000256" key="1">
    <source>
        <dbReference type="ARBA" id="ARBA00006534"/>
    </source>
</evidence>
<keyword evidence="5" id="KW-0808">Transferase</keyword>
<protein>
    <submittedName>
        <fullName evidence="5">Type 1 glutamine amidotransferase-like domain-containing protein</fullName>
    </submittedName>
</protein>
<dbReference type="Proteomes" id="UP000502996">
    <property type="component" value="Chromosome"/>
</dbReference>
<dbReference type="InterPro" id="IPR029062">
    <property type="entry name" value="Class_I_gatase-like"/>
</dbReference>
<keyword evidence="2" id="KW-0645">Protease</keyword>
<dbReference type="GO" id="GO:0016740">
    <property type="term" value="F:transferase activity"/>
    <property type="evidence" value="ECO:0007669"/>
    <property type="project" value="UniProtKB-KW"/>
</dbReference>
<dbReference type="KEGG" id="nano:G5V58_10250"/>
<dbReference type="Gene3D" id="3.40.50.880">
    <property type="match status" value="1"/>
</dbReference>
<keyword evidence="3" id="KW-0378">Hydrolase</keyword>
<reference evidence="5 6" key="1">
    <citation type="submission" date="2020-02" db="EMBL/GenBank/DDBJ databases">
        <title>Full genome sequence of Nocardioides sp. R-3366.</title>
        <authorList>
            <person name="Im W.-T."/>
        </authorList>
    </citation>
    <scope>NUCLEOTIDE SEQUENCE [LARGE SCALE GENOMIC DNA]</scope>
    <source>
        <strain evidence="5 6">R-3366</strain>
    </source>
</reference>
<evidence type="ECO:0000256" key="2">
    <source>
        <dbReference type="ARBA" id="ARBA00022670"/>
    </source>
</evidence>
<comment type="similarity">
    <text evidence="1">Belongs to the peptidase S51 family.</text>
</comment>
<dbReference type="InterPro" id="IPR005320">
    <property type="entry name" value="Peptidase_S51"/>
</dbReference>
<evidence type="ECO:0000256" key="4">
    <source>
        <dbReference type="ARBA" id="ARBA00022825"/>
    </source>
</evidence>
<gene>
    <name evidence="5" type="ORF">G5V58_10250</name>
</gene>
<keyword evidence="4" id="KW-0720">Serine protease</keyword>